<evidence type="ECO:0008006" key="3">
    <source>
        <dbReference type="Google" id="ProtNLM"/>
    </source>
</evidence>
<dbReference type="InterPro" id="IPR027417">
    <property type="entry name" value="P-loop_NTPase"/>
</dbReference>
<proteinExistence type="predicted"/>
<sequence length="414" mass="45417">MTRVFLHVGLAKTGTTSIQAALVQSQERYAGHGLCLPGGRHHPQRRAAYDLVGRRIEGDEDSPAGSFRRLVEAVDACTAPRAVVTEELLALARPRHVQRLGRELGHHDLELVVGVRDLGRTLLSSWQQEVVNAQSFGWRSFADAVRDPEQGSVRAGVAFWLRHDVLRVLDTWERLVPRDRVHLVTVPPAGAAGEVLLDRFAAAVGLPAGVLRLDDPLRNTSLGAVELEVVRRLNTRLDGLPRRQYLRVVQGGLRPGLERPGSRRLTLPAEDRGWVAERSMEVVEQLRARGYQVHGDLEELLTPPAVEPDAAEPGTEPGTGAAERRIDDVTDTELLAASEEALASLARAHGALFGRYRRTVGPEGEEATALERAASSVRAWGFRVRLAGLERADRTPVLAWAARTALRRTSRRGS</sequence>
<feature type="region of interest" description="Disordered" evidence="1">
    <location>
        <begin position="302"/>
        <end position="324"/>
    </location>
</feature>
<protein>
    <recommendedName>
        <fullName evidence="3">Sulfotransferase family protein</fullName>
    </recommendedName>
</protein>
<dbReference type="EMBL" id="CADCUH010000038">
    <property type="protein sequence ID" value="CAA9327220.1"/>
    <property type="molecule type" value="Genomic_DNA"/>
</dbReference>
<dbReference type="AlphaFoldDB" id="A0A6J4LA69"/>
<accession>A0A6J4LA69</accession>
<reference evidence="2" key="1">
    <citation type="submission" date="2020-02" db="EMBL/GenBank/DDBJ databases">
        <authorList>
            <person name="Meier V. D."/>
        </authorList>
    </citation>
    <scope>NUCLEOTIDE SEQUENCE</scope>
    <source>
        <strain evidence="2">AVDCRST_MAG36</strain>
    </source>
</reference>
<dbReference type="SUPFAM" id="SSF52540">
    <property type="entry name" value="P-loop containing nucleoside triphosphate hydrolases"/>
    <property type="match status" value="1"/>
</dbReference>
<organism evidence="2">
    <name type="scientific">uncultured Nocardioidaceae bacterium</name>
    <dbReference type="NCBI Taxonomy" id="253824"/>
    <lineage>
        <taxon>Bacteria</taxon>
        <taxon>Bacillati</taxon>
        <taxon>Actinomycetota</taxon>
        <taxon>Actinomycetes</taxon>
        <taxon>Propionibacteriales</taxon>
        <taxon>Nocardioidaceae</taxon>
        <taxon>environmental samples</taxon>
    </lineage>
</organism>
<dbReference type="Gene3D" id="3.40.50.300">
    <property type="entry name" value="P-loop containing nucleotide triphosphate hydrolases"/>
    <property type="match status" value="1"/>
</dbReference>
<gene>
    <name evidence="2" type="ORF">AVDCRST_MAG36-742</name>
</gene>
<evidence type="ECO:0000313" key="2">
    <source>
        <dbReference type="EMBL" id="CAA9327220.1"/>
    </source>
</evidence>
<evidence type="ECO:0000256" key="1">
    <source>
        <dbReference type="SAM" id="MobiDB-lite"/>
    </source>
</evidence>
<name>A0A6J4LA69_9ACTN</name>